<dbReference type="KEGG" id="pth:PTH_2559"/>
<keyword evidence="3" id="KW-1185">Reference proteome</keyword>
<organism evidence="2 3">
    <name type="scientific">Pelotomaculum thermopropionicum (strain DSM 13744 / JCM 10971 / SI)</name>
    <dbReference type="NCBI Taxonomy" id="370438"/>
    <lineage>
        <taxon>Bacteria</taxon>
        <taxon>Bacillati</taxon>
        <taxon>Bacillota</taxon>
        <taxon>Clostridia</taxon>
        <taxon>Eubacteriales</taxon>
        <taxon>Desulfotomaculaceae</taxon>
        <taxon>Pelotomaculum</taxon>
    </lineage>
</organism>
<name>A5CZ30_PELTS</name>
<dbReference type="SUPFAM" id="SSF52980">
    <property type="entry name" value="Restriction endonuclease-like"/>
    <property type="match status" value="1"/>
</dbReference>
<proteinExistence type="predicted"/>
<sequence length="195" mass="21656">MPGAAVHHPQPRSGLTYADYLKIDDGQRYELIEGELVLVPSPNFRHQHLAAAVEALLREHVKKHNLGLVLDAPFDVVPEENVVLQPDVLYLSRERYHLLTGDCLKGAPDLVVEVLSPSTGRRDRLEKSRLYLRFGVKEYWVVDPAAQTVEVFSNSQSGWLLAGSYGPEDTIVSPLLPGLNVPGEEIFSLPEGLEL</sequence>
<dbReference type="InterPro" id="IPR008538">
    <property type="entry name" value="Uma2"/>
</dbReference>
<protein>
    <submittedName>
        <fullName evidence="2">Uncharacterized protein conserved in cyanobacteria</fullName>
    </submittedName>
</protein>
<reference evidence="3" key="1">
    <citation type="journal article" date="2008" name="Genome Res.">
        <title>The genome of Pelotomaculum thermopropionicum reveals niche-associated evolution in anaerobic microbiota.</title>
        <authorList>
            <person name="Kosaka T."/>
            <person name="Kato S."/>
            <person name="Shimoyama T."/>
            <person name="Ishii S."/>
            <person name="Abe T."/>
            <person name="Watanabe K."/>
        </authorList>
    </citation>
    <scope>NUCLEOTIDE SEQUENCE [LARGE SCALE GENOMIC DNA]</scope>
    <source>
        <strain evidence="3">DSM 13744 / JCM 10971 / SI</strain>
    </source>
</reference>
<dbReference type="AlphaFoldDB" id="A5CZ30"/>
<dbReference type="EMBL" id="AP009389">
    <property type="protein sequence ID" value="BAF60740.1"/>
    <property type="molecule type" value="Genomic_DNA"/>
</dbReference>
<dbReference type="CDD" id="cd06260">
    <property type="entry name" value="DUF820-like"/>
    <property type="match status" value="1"/>
</dbReference>
<dbReference type="Gene3D" id="3.90.1570.10">
    <property type="entry name" value="tt1808, chain A"/>
    <property type="match status" value="1"/>
</dbReference>
<dbReference type="STRING" id="370438.PTH_2559"/>
<evidence type="ECO:0000313" key="2">
    <source>
        <dbReference type="EMBL" id="BAF60740.1"/>
    </source>
</evidence>
<dbReference type="HOGENOM" id="CLU_076312_0_1_9"/>
<feature type="domain" description="Putative restriction endonuclease" evidence="1">
    <location>
        <begin position="19"/>
        <end position="180"/>
    </location>
</feature>
<dbReference type="PANTHER" id="PTHR34107">
    <property type="entry name" value="SLL0198 PROTEIN-RELATED"/>
    <property type="match status" value="1"/>
</dbReference>
<dbReference type="Pfam" id="PF05685">
    <property type="entry name" value="Uma2"/>
    <property type="match status" value="1"/>
</dbReference>
<evidence type="ECO:0000259" key="1">
    <source>
        <dbReference type="Pfam" id="PF05685"/>
    </source>
</evidence>
<dbReference type="eggNOG" id="COG4636">
    <property type="taxonomic scope" value="Bacteria"/>
</dbReference>
<accession>A5CZ30</accession>
<dbReference type="InterPro" id="IPR011335">
    <property type="entry name" value="Restrct_endonuc-II-like"/>
</dbReference>
<dbReference type="Proteomes" id="UP000006556">
    <property type="component" value="Chromosome"/>
</dbReference>
<gene>
    <name evidence="2" type="primary">Uma2</name>
    <name evidence="2" type="ordered locus">PTH_2559</name>
</gene>
<dbReference type="InterPro" id="IPR012296">
    <property type="entry name" value="Nuclease_put_TT1808"/>
</dbReference>
<evidence type="ECO:0000313" key="3">
    <source>
        <dbReference type="Proteomes" id="UP000006556"/>
    </source>
</evidence>
<dbReference type="PANTHER" id="PTHR34107:SF4">
    <property type="entry name" value="SLL1222 PROTEIN"/>
    <property type="match status" value="1"/>
</dbReference>